<dbReference type="InterPro" id="IPR003593">
    <property type="entry name" value="AAA+_ATPase"/>
</dbReference>
<dbReference type="PROSITE" id="PS00211">
    <property type="entry name" value="ABC_TRANSPORTER_1"/>
    <property type="match status" value="1"/>
</dbReference>
<accession>A0A5B9MB04</accession>
<evidence type="ECO:0000256" key="8">
    <source>
        <dbReference type="ARBA" id="ARBA00023136"/>
    </source>
</evidence>
<feature type="domain" description="ABC transporter" evidence="9">
    <location>
        <begin position="251"/>
        <end position="494"/>
    </location>
</feature>
<evidence type="ECO:0000256" key="1">
    <source>
        <dbReference type="ARBA" id="ARBA00022448"/>
    </source>
</evidence>
<dbReference type="GO" id="GO:0005524">
    <property type="term" value="F:ATP binding"/>
    <property type="evidence" value="ECO:0007669"/>
    <property type="project" value="UniProtKB-KW"/>
</dbReference>
<evidence type="ECO:0000256" key="4">
    <source>
        <dbReference type="ARBA" id="ARBA00022737"/>
    </source>
</evidence>
<evidence type="ECO:0000256" key="7">
    <source>
        <dbReference type="ARBA" id="ARBA00022967"/>
    </source>
</evidence>
<dbReference type="PANTHER" id="PTHR43790">
    <property type="entry name" value="CARBOHYDRATE TRANSPORT ATP-BINDING PROTEIN MG119-RELATED"/>
    <property type="match status" value="1"/>
</dbReference>
<evidence type="ECO:0000313" key="10">
    <source>
        <dbReference type="EMBL" id="QEF96724.1"/>
    </source>
</evidence>
<keyword evidence="4" id="KW-0677">Repeat</keyword>
<proteinExistence type="predicted"/>
<dbReference type="Gene3D" id="3.40.50.300">
    <property type="entry name" value="P-loop containing nucleotide triphosphate hydrolases"/>
    <property type="match status" value="2"/>
</dbReference>
<dbReference type="InterPro" id="IPR027417">
    <property type="entry name" value="P-loop_NTPase"/>
</dbReference>
<dbReference type="InterPro" id="IPR050107">
    <property type="entry name" value="ABC_carbohydrate_import_ATPase"/>
</dbReference>
<dbReference type="EMBL" id="CP036264">
    <property type="protein sequence ID" value="QEF96724.1"/>
    <property type="molecule type" value="Genomic_DNA"/>
</dbReference>
<name>A0A5B9MB04_9BACT</name>
<dbReference type="InterPro" id="IPR003439">
    <property type="entry name" value="ABC_transporter-like_ATP-bd"/>
</dbReference>
<keyword evidence="7" id="KW-1278">Translocase</keyword>
<dbReference type="SUPFAM" id="SSF52540">
    <property type="entry name" value="P-loop containing nucleoside triphosphate hydrolases"/>
    <property type="match status" value="2"/>
</dbReference>
<evidence type="ECO:0000313" key="11">
    <source>
        <dbReference type="Proteomes" id="UP000321353"/>
    </source>
</evidence>
<dbReference type="AlphaFoldDB" id="A0A5B9MB04"/>
<keyword evidence="11" id="KW-1185">Reference proteome</keyword>
<keyword evidence="5" id="KW-0547">Nucleotide-binding</keyword>
<keyword evidence="1" id="KW-0813">Transport</keyword>
<keyword evidence="2" id="KW-1003">Cell membrane</keyword>
<keyword evidence="6 10" id="KW-0067">ATP-binding</keyword>
<evidence type="ECO:0000256" key="5">
    <source>
        <dbReference type="ARBA" id="ARBA00022741"/>
    </source>
</evidence>
<dbReference type="PANTHER" id="PTHR43790:SF3">
    <property type="entry name" value="D-ALLOSE IMPORT ATP-BINDING PROTEIN ALSA-RELATED"/>
    <property type="match status" value="1"/>
</dbReference>
<evidence type="ECO:0000259" key="9">
    <source>
        <dbReference type="PROSITE" id="PS50893"/>
    </source>
</evidence>
<dbReference type="CDD" id="cd03216">
    <property type="entry name" value="ABC_Carb_Monos_I"/>
    <property type="match status" value="1"/>
</dbReference>
<keyword evidence="3" id="KW-0762">Sugar transport</keyword>
<dbReference type="KEGG" id="smam:Mal15_07520"/>
<protein>
    <submittedName>
        <fullName evidence="10">Ribose import ATP-binding protein RbsA</fullName>
        <ecNumber evidence="10">3.6.3.17</ecNumber>
    </submittedName>
</protein>
<dbReference type="PROSITE" id="PS50893">
    <property type="entry name" value="ABC_TRANSPORTER_2"/>
    <property type="match status" value="2"/>
</dbReference>
<dbReference type="GO" id="GO:0016887">
    <property type="term" value="F:ATP hydrolysis activity"/>
    <property type="evidence" value="ECO:0007669"/>
    <property type="project" value="InterPro"/>
</dbReference>
<dbReference type="SMART" id="SM00382">
    <property type="entry name" value="AAA"/>
    <property type="match status" value="2"/>
</dbReference>
<gene>
    <name evidence="10" type="primary">rbsA_1</name>
    <name evidence="10" type="ORF">Mal15_07520</name>
</gene>
<keyword evidence="8" id="KW-0472">Membrane</keyword>
<dbReference type="EC" id="3.6.3.17" evidence="10"/>
<dbReference type="Pfam" id="PF00005">
    <property type="entry name" value="ABC_tran"/>
    <property type="match status" value="2"/>
</dbReference>
<dbReference type="RefSeq" id="WP_147866508.1">
    <property type="nucleotide sequence ID" value="NZ_CP036264.1"/>
</dbReference>
<dbReference type="InterPro" id="IPR017871">
    <property type="entry name" value="ABC_transporter-like_CS"/>
</dbReference>
<keyword evidence="10" id="KW-0378">Hydrolase</keyword>
<dbReference type="Proteomes" id="UP000321353">
    <property type="component" value="Chromosome"/>
</dbReference>
<evidence type="ECO:0000256" key="6">
    <source>
        <dbReference type="ARBA" id="ARBA00022840"/>
    </source>
</evidence>
<reference evidence="10 11" key="1">
    <citation type="submission" date="2019-02" db="EMBL/GenBank/DDBJ databases">
        <title>Planctomycetal bacteria perform biofilm scaping via a novel small molecule.</title>
        <authorList>
            <person name="Jeske O."/>
            <person name="Boedeker C."/>
            <person name="Wiegand S."/>
            <person name="Breitling P."/>
            <person name="Kallscheuer N."/>
            <person name="Jogler M."/>
            <person name="Rohde M."/>
            <person name="Petersen J."/>
            <person name="Medema M.H."/>
            <person name="Surup F."/>
            <person name="Jogler C."/>
        </authorList>
    </citation>
    <scope>NUCLEOTIDE SEQUENCE [LARGE SCALE GENOMIC DNA]</scope>
    <source>
        <strain evidence="10 11">Mal15</strain>
    </source>
</reference>
<sequence>MKPLLEVSGISKRFGPTVALDKVSLVAQAGRVLALIGENGAGKSTLLKTLSGAHRADAGTMSLEGQPFRPSSPIDARNHGVAIVYQELTLAPDLSVEDNVMLGRAGTGAGTLMRSKQRAAVSEALHRVGLMHLSPKARTGDQSVATQQLIEVARALISDAKIILFDEPTSSLPAADVDRLFEIIDNLRSRGLAIIYISHFLEEVRRVADDYAVLRDGNSVGSGELASITDDQIISLMVGRDVDDLFPHVPHEIGDVRLEVEDLGAAPMPKDVSLALRRGEIFGVAGLVGAGRTELLRCLYALEPTYAGHVRLDGRRLPHNVRGRRRAGFGLLSEDRKSEGLAQNLSIVENLAMGNHDRYSRAGWIHLNARLRDAREWIKKVEIKAQDPTQPVAELSGGNQQKVAIARLLAQDAEIYLLDEPTKGIDVGTKAEIYRMMGELAAAGKTVVFVSSYLPELLAVCDRVGVMTRGRLAESRDASEWDEEELMVAALAAVEEHD</sequence>
<evidence type="ECO:0000256" key="2">
    <source>
        <dbReference type="ARBA" id="ARBA00022475"/>
    </source>
</evidence>
<dbReference type="CDD" id="cd03215">
    <property type="entry name" value="ABC_Carb_Monos_II"/>
    <property type="match status" value="1"/>
</dbReference>
<evidence type="ECO:0000256" key="3">
    <source>
        <dbReference type="ARBA" id="ARBA00022597"/>
    </source>
</evidence>
<feature type="domain" description="ABC transporter" evidence="9">
    <location>
        <begin position="5"/>
        <end position="241"/>
    </location>
</feature>
<organism evidence="10 11">
    <name type="scientific">Stieleria maiorica</name>
    <dbReference type="NCBI Taxonomy" id="2795974"/>
    <lineage>
        <taxon>Bacteria</taxon>
        <taxon>Pseudomonadati</taxon>
        <taxon>Planctomycetota</taxon>
        <taxon>Planctomycetia</taxon>
        <taxon>Pirellulales</taxon>
        <taxon>Pirellulaceae</taxon>
        <taxon>Stieleria</taxon>
    </lineage>
</organism>